<sequence length="377" mass="42991">MGSSVDHTQRLPPEILSEIFLFASSSFWTRGMLSPRQIPLLLGQICRRWRSIALGTPRLWFRIQSWPKLPLSCLIPMVSVYIERSKPLPLKLSFDPRCDQTLQDLFVNQSHRWGHISIEHLEIQLPSARPIISAFQNDGFEHLRTLELRVAGHIPGETRDIMFPNLRSLTLIASSTDPLRHFSTPRVKHLRLDHPYSYKALEHIGSFLRRCCSTLACLELANVPVHDFELISLIRLVPRIVDLSIHCGQSRAITQALLSSLHSMKAERCLAPKLKSLSLGGNLSASGDLLLDVIESRCGPTDGVCEFLRRVELHLVNPYDVRALTRLYALLNNGMEVSVFKRVSRCLWYERSSLFKWEQIDLVEDVHLLGIAGFTFF</sequence>
<feature type="domain" description="F-box" evidence="1">
    <location>
        <begin position="9"/>
        <end position="63"/>
    </location>
</feature>
<comment type="caution">
    <text evidence="2">The sequence shown here is derived from an EMBL/GenBank/DDBJ whole genome shotgun (WGS) entry which is preliminary data.</text>
</comment>
<dbReference type="SUPFAM" id="SSF81383">
    <property type="entry name" value="F-box domain"/>
    <property type="match status" value="1"/>
</dbReference>
<protein>
    <recommendedName>
        <fullName evidence="1">F-box domain-containing protein</fullName>
    </recommendedName>
</protein>
<gene>
    <name evidence="2" type="ORF">R3P38DRAFT_2854635</name>
</gene>
<evidence type="ECO:0000313" key="2">
    <source>
        <dbReference type="EMBL" id="KAK7054096.1"/>
    </source>
</evidence>
<dbReference type="Proteomes" id="UP001362999">
    <property type="component" value="Unassembled WGS sequence"/>
</dbReference>
<dbReference type="SUPFAM" id="SSF52047">
    <property type="entry name" value="RNI-like"/>
    <property type="match status" value="1"/>
</dbReference>
<reference evidence="2 3" key="1">
    <citation type="journal article" date="2024" name="J Genomics">
        <title>Draft genome sequencing and assembly of Favolaschia claudopus CIRM-BRFM 2984 isolated from oak limbs.</title>
        <authorList>
            <person name="Navarro D."/>
            <person name="Drula E."/>
            <person name="Chaduli D."/>
            <person name="Cazenave R."/>
            <person name="Ahrendt S."/>
            <person name="Wang J."/>
            <person name="Lipzen A."/>
            <person name="Daum C."/>
            <person name="Barry K."/>
            <person name="Grigoriev I.V."/>
            <person name="Favel A."/>
            <person name="Rosso M.N."/>
            <person name="Martin F."/>
        </authorList>
    </citation>
    <scope>NUCLEOTIDE SEQUENCE [LARGE SCALE GENOMIC DNA]</scope>
    <source>
        <strain evidence="2 3">CIRM-BRFM 2984</strain>
    </source>
</reference>
<evidence type="ECO:0000259" key="1">
    <source>
        <dbReference type="Pfam" id="PF12937"/>
    </source>
</evidence>
<dbReference type="Pfam" id="PF12937">
    <property type="entry name" value="F-box-like"/>
    <property type="match status" value="1"/>
</dbReference>
<evidence type="ECO:0000313" key="3">
    <source>
        <dbReference type="Proteomes" id="UP001362999"/>
    </source>
</evidence>
<dbReference type="InterPro" id="IPR032675">
    <property type="entry name" value="LRR_dom_sf"/>
</dbReference>
<dbReference type="Gene3D" id="1.20.1280.50">
    <property type="match status" value="1"/>
</dbReference>
<dbReference type="EMBL" id="JAWWNJ010000006">
    <property type="protein sequence ID" value="KAK7054096.1"/>
    <property type="molecule type" value="Genomic_DNA"/>
</dbReference>
<accession>A0AAW0DN18</accession>
<proteinExistence type="predicted"/>
<dbReference type="Gene3D" id="3.80.10.10">
    <property type="entry name" value="Ribonuclease Inhibitor"/>
    <property type="match status" value="1"/>
</dbReference>
<organism evidence="2 3">
    <name type="scientific">Favolaschia claudopus</name>
    <dbReference type="NCBI Taxonomy" id="2862362"/>
    <lineage>
        <taxon>Eukaryota</taxon>
        <taxon>Fungi</taxon>
        <taxon>Dikarya</taxon>
        <taxon>Basidiomycota</taxon>
        <taxon>Agaricomycotina</taxon>
        <taxon>Agaricomycetes</taxon>
        <taxon>Agaricomycetidae</taxon>
        <taxon>Agaricales</taxon>
        <taxon>Marasmiineae</taxon>
        <taxon>Mycenaceae</taxon>
        <taxon>Favolaschia</taxon>
    </lineage>
</organism>
<dbReference type="InterPro" id="IPR036047">
    <property type="entry name" value="F-box-like_dom_sf"/>
</dbReference>
<keyword evidence="3" id="KW-1185">Reference proteome</keyword>
<dbReference type="AlphaFoldDB" id="A0AAW0DN18"/>
<dbReference type="InterPro" id="IPR001810">
    <property type="entry name" value="F-box_dom"/>
</dbReference>
<name>A0AAW0DN18_9AGAR</name>